<accession>A0A1B0A366</accession>
<dbReference type="Proteomes" id="UP000092445">
    <property type="component" value="Unassembled WGS sequence"/>
</dbReference>
<protein>
    <submittedName>
        <fullName evidence="1">Uncharacterized protein</fullName>
    </submittedName>
</protein>
<name>A0A1B0A366_GLOPL</name>
<evidence type="ECO:0000313" key="2">
    <source>
        <dbReference type="Proteomes" id="UP000092445"/>
    </source>
</evidence>
<dbReference type="EnsemblMetazoa" id="GPAI033052-RA">
    <property type="protein sequence ID" value="GPAI033052-PA"/>
    <property type="gene ID" value="GPAI033052"/>
</dbReference>
<dbReference type="VEuPathDB" id="VectorBase:GPAI033052"/>
<keyword evidence="2" id="KW-1185">Reference proteome</keyword>
<proteinExistence type="predicted"/>
<reference evidence="2" key="1">
    <citation type="submission" date="2014-03" db="EMBL/GenBank/DDBJ databases">
        <authorList>
            <person name="Aksoy S."/>
            <person name="Warren W."/>
            <person name="Wilson R.K."/>
        </authorList>
    </citation>
    <scope>NUCLEOTIDE SEQUENCE [LARGE SCALE GENOMIC DNA]</scope>
    <source>
        <strain evidence="2">IAEA</strain>
    </source>
</reference>
<sequence length="155" mass="17782">MATCAISITDSESQDSELLTKKEIKQIKTHMPQSLEPPELYKLIKIKGGLTCHYTNVTMVAVNMNQKRYFLISVLQLKTCDAVNYNSFICQSIQLPHNFDAENCPCETNLFNNNIIPNCRLKTLTTNVAYVFKQLQLRYYVAFSAQENTNRAFEI</sequence>
<organism evidence="1 2">
    <name type="scientific">Glossina pallidipes</name>
    <name type="common">Tsetse fly</name>
    <dbReference type="NCBI Taxonomy" id="7398"/>
    <lineage>
        <taxon>Eukaryota</taxon>
        <taxon>Metazoa</taxon>
        <taxon>Ecdysozoa</taxon>
        <taxon>Arthropoda</taxon>
        <taxon>Hexapoda</taxon>
        <taxon>Insecta</taxon>
        <taxon>Pterygota</taxon>
        <taxon>Neoptera</taxon>
        <taxon>Endopterygota</taxon>
        <taxon>Diptera</taxon>
        <taxon>Brachycera</taxon>
        <taxon>Muscomorpha</taxon>
        <taxon>Hippoboscoidea</taxon>
        <taxon>Glossinidae</taxon>
        <taxon>Glossina</taxon>
    </lineage>
</organism>
<evidence type="ECO:0000313" key="1">
    <source>
        <dbReference type="EnsemblMetazoa" id="GPAI033052-PA"/>
    </source>
</evidence>
<dbReference type="AlphaFoldDB" id="A0A1B0A366"/>
<reference evidence="1" key="2">
    <citation type="submission" date="2020-05" db="UniProtKB">
        <authorList>
            <consortium name="EnsemblMetazoa"/>
        </authorList>
    </citation>
    <scope>IDENTIFICATION</scope>
    <source>
        <strain evidence="1">IAEA</strain>
    </source>
</reference>